<protein>
    <submittedName>
        <fullName evidence="2">Uncharacterized protein</fullName>
    </submittedName>
</protein>
<name>A0AAD3TA54_NEPGR</name>
<evidence type="ECO:0000313" key="2">
    <source>
        <dbReference type="EMBL" id="GMH24812.1"/>
    </source>
</evidence>
<keyword evidence="1" id="KW-1133">Transmembrane helix</keyword>
<dbReference type="EMBL" id="BSYO01000028">
    <property type="protein sequence ID" value="GMH24812.1"/>
    <property type="molecule type" value="Genomic_DNA"/>
</dbReference>
<evidence type="ECO:0000313" key="3">
    <source>
        <dbReference type="Proteomes" id="UP001279734"/>
    </source>
</evidence>
<dbReference type="Proteomes" id="UP001279734">
    <property type="component" value="Unassembled WGS sequence"/>
</dbReference>
<feature type="transmembrane region" description="Helical" evidence="1">
    <location>
        <begin position="37"/>
        <end position="57"/>
    </location>
</feature>
<reference evidence="2" key="1">
    <citation type="submission" date="2023-05" db="EMBL/GenBank/DDBJ databases">
        <title>Nepenthes gracilis genome sequencing.</title>
        <authorList>
            <person name="Fukushima K."/>
        </authorList>
    </citation>
    <scope>NUCLEOTIDE SEQUENCE</scope>
    <source>
        <strain evidence="2">SING2019-196</strain>
    </source>
</reference>
<comment type="caution">
    <text evidence="2">The sequence shown here is derived from an EMBL/GenBank/DDBJ whole genome shotgun (WGS) entry which is preliminary data.</text>
</comment>
<accession>A0AAD3TA54</accession>
<proteinExistence type="predicted"/>
<keyword evidence="1" id="KW-0812">Transmembrane</keyword>
<evidence type="ECO:0000256" key="1">
    <source>
        <dbReference type="SAM" id="Phobius"/>
    </source>
</evidence>
<keyword evidence="1" id="KW-0472">Membrane</keyword>
<gene>
    <name evidence="2" type="ORF">Nepgr_026655</name>
</gene>
<sequence length="76" mass="8043">MADGESGGRRLLDGGFGKWWQLPGIDGMGVTVLGLKIFSRSLLVFEIVAILIGVASLDISSLPSFEFGFLVVESLG</sequence>
<keyword evidence="3" id="KW-1185">Reference proteome</keyword>
<organism evidence="2 3">
    <name type="scientific">Nepenthes gracilis</name>
    <name type="common">Slender pitcher plant</name>
    <dbReference type="NCBI Taxonomy" id="150966"/>
    <lineage>
        <taxon>Eukaryota</taxon>
        <taxon>Viridiplantae</taxon>
        <taxon>Streptophyta</taxon>
        <taxon>Embryophyta</taxon>
        <taxon>Tracheophyta</taxon>
        <taxon>Spermatophyta</taxon>
        <taxon>Magnoliopsida</taxon>
        <taxon>eudicotyledons</taxon>
        <taxon>Gunneridae</taxon>
        <taxon>Pentapetalae</taxon>
        <taxon>Caryophyllales</taxon>
        <taxon>Nepenthaceae</taxon>
        <taxon>Nepenthes</taxon>
    </lineage>
</organism>
<dbReference type="AlphaFoldDB" id="A0AAD3TA54"/>